<dbReference type="STRING" id="348802.A0A0D2CLX6"/>
<evidence type="ECO:0000256" key="1">
    <source>
        <dbReference type="SAM" id="MobiDB-lite"/>
    </source>
</evidence>
<dbReference type="HOGENOM" id="CLU_1408783_0_0_1"/>
<dbReference type="AlphaFoldDB" id="A0A0D2CLX6"/>
<dbReference type="Proteomes" id="UP000054342">
    <property type="component" value="Unassembled WGS sequence"/>
</dbReference>
<reference evidence="2 3" key="1">
    <citation type="submission" date="2015-01" db="EMBL/GenBank/DDBJ databases">
        <title>The Genome Sequence of Exophiala xenobiotica CBS118157.</title>
        <authorList>
            <consortium name="The Broad Institute Genomics Platform"/>
            <person name="Cuomo C."/>
            <person name="de Hoog S."/>
            <person name="Gorbushina A."/>
            <person name="Stielow B."/>
            <person name="Teixiera M."/>
            <person name="Abouelleil A."/>
            <person name="Chapman S.B."/>
            <person name="Priest M."/>
            <person name="Young S.K."/>
            <person name="Wortman J."/>
            <person name="Nusbaum C."/>
            <person name="Birren B."/>
        </authorList>
    </citation>
    <scope>NUCLEOTIDE SEQUENCE [LARGE SCALE GENOMIC DNA]</scope>
    <source>
        <strain evidence="2 3">CBS 118157</strain>
    </source>
</reference>
<evidence type="ECO:0000313" key="2">
    <source>
        <dbReference type="EMBL" id="KIW50867.1"/>
    </source>
</evidence>
<accession>A0A0D2CLX6</accession>
<keyword evidence="3" id="KW-1185">Reference proteome</keyword>
<sequence length="193" mass="22156">MAAREPGLQPGDAKTTHPQTDDHPAPGPSGSGTETVDTEENWHAGLCRTQRVYGRLLDLYIMSDHYEAQLFRREIMLQWQRFTFRAPRFPGLVVVQRAIENLSIESSHCRYMTACFSRMMIKNSSQNTLAKLPPLFAAAILNRMLLNLRRPMARHASYETYWCKYHDHVDTLDRKSCQNARAACEDPDTDDIL</sequence>
<gene>
    <name evidence="2" type="ORF">PV05_09648</name>
</gene>
<dbReference type="RefSeq" id="XP_013311451.1">
    <property type="nucleotide sequence ID" value="XM_013455997.1"/>
</dbReference>
<dbReference type="EMBL" id="KN847322">
    <property type="protein sequence ID" value="KIW50867.1"/>
    <property type="molecule type" value="Genomic_DNA"/>
</dbReference>
<organism evidence="2 3">
    <name type="scientific">Exophiala xenobiotica</name>
    <dbReference type="NCBI Taxonomy" id="348802"/>
    <lineage>
        <taxon>Eukaryota</taxon>
        <taxon>Fungi</taxon>
        <taxon>Dikarya</taxon>
        <taxon>Ascomycota</taxon>
        <taxon>Pezizomycotina</taxon>
        <taxon>Eurotiomycetes</taxon>
        <taxon>Chaetothyriomycetidae</taxon>
        <taxon>Chaetothyriales</taxon>
        <taxon>Herpotrichiellaceae</taxon>
        <taxon>Exophiala</taxon>
    </lineage>
</organism>
<feature type="region of interest" description="Disordered" evidence="1">
    <location>
        <begin position="1"/>
        <end position="37"/>
    </location>
</feature>
<evidence type="ECO:0000313" key="3">
    <source>
        <dbReference type="Proteomes" id="UP000054342"/>
    </source>
</evidence>
<protein>
    <submittedName>
        <fullName evidence="2">Uncharacterized protein</fullName>
    </submittedName>
</protein>
<name>A0A0D2CLX6_9EURO</name>
<dbReference type="GeneID" id="25331556"/>
<proteinExistence type="predicted"/>
<dbReference type="OrthoDB" id="194443at2759"/>